<organism evidence="5 6">
    <name type="scientific">Streptomyces fuscichromogenes</name>
    <dbReference type="NCBI Taxonomy" id="1324013"/>
    <lineage>
        <taxon>Bacteria</taxon>
        <taxon>Bacillati</taxon>
        <taxon>Actinomycetota</taxon>
        <taxon>Actinomycetes</taxon>
        <taxon>Kitasatosporales</taxon>
        <taxon>Streptomycetaceae</taxon>
        <taxon>Streptomyces</taxon>
    </lineage>
</organism>
<evidence type="ECO:0000313" key="5">
    <source>
        <dbReference type="EMBL" id="GGM98332.1"/>
    </source>
</evidence>
<evidence type="ECO:0000313" key="6">
    <source>
        <dbReference type="Proteomes" id="UP000653411"/>
    </source>
</evidence>
<dbReference type="Proteomes" id="UP000653411">
    <property type="component" value="Unassembled WGS sequence"/>
</dbReference>
<dbReference type="GO" id="GO:0009062">
    <property type="term" value="P:fatty acid catabolic process"/>
    <property type="evidence" value="ECO:0007669"/>
    <property type="project" value="TreeGrafter"/>
</dbReference>
<comment type="caution">
    <text evidence="5">The sequence shown here is derived from an EMBL/GenBank/DDBJ whole genome shotgun (WGS) entry which is preliminary data.</text>
</comment>
<evidence type="ECO:0000256" key="2">
    <source>
        <dbReference type="ARBA" id="ARBA00022801"/>
    </source>
</evidence>
<protein>
    <submittedName>
        <fullName evidence="5">Acyl-CoA thioesterase II</fullName>
    </submittedName>
</protein>
<evidence type="ECO:0000259" key="4">
    <source>
        <dbReference type="Pfam" id="PF13622"/>
    </source>
</evidence>
<dbReference type="Gene3D" id="2.40.160.210">
    <property type="entry name" value="Acyl-CoA thioesterase, double hotdog domain"/>
    <property type="match status" value="1"/>
</dbReference>
<proteinExistence type="inferred from homology"/>
<dbReference type="InterPro" id="IPR029069">
    <property type="entry name" value="HotDog_dom_sf"/>
</dbReference>
<dbReference type="GO" id="GO:0047617">
    <property type="term" value="F:fatty acyl-CoA hydrolase activity"/>
    <property type="evidence" value="ECO:0007669"/>
    <property type="project" value="InterPro"/>
</dbReference>
<dbReference type="Pfam" id="PF02551">
    <property type="entry name" value="Acyl_CoA_thio"/>
    <property type="match status" value="1"/>
</dbReference>
<dbReference type="InterPro" id="IPR025652">
    <property type="entry name" value="TesB_C"/>
</dbReference>
<dbReference type="CDD" id="cd03445">
    <property type="entry name" value="Thioesterase_II_repeat2"/>
    <property type="match status" value="1"/>
</dbReference>
<dbReference type="CDD" id="cd03444">
    <property type="entry name" value="Thioesterase_II_repeat1"/>
    <property type="match status" value="1"/>
</dbReference>
<keyword evidence="6" id="KW-1185">Reference proteome</keyword>
<dbReference type="EMBL" id="BMML01000003">
    <property type="protein sequence ID" value="GGM98332.1"/>
    <property type="molecule type" value="Genomic_DNA"/>
</dbReference>
<comment type="similarity">
    <text evidence="1">Belongs to the C/M/P thioester hydrolase family.</text>
</comment>
<evidence type="ECO:0000259" key="3">
    <source>
        <dbReference type="Pfam" id="PF02551"/>
    </source>
</evidence>
<reference evidence="5" key="1">
    <citation type="journal article" date="2014" name="Int. J. Syst. Evol. Microbiol.">
        <title>Complete genome sequence of Corynebacterium casei LMG S-19264T (=DSM 44701T), isolated from a smear-ripened cheese.</title>
        <authorList>
            <consortium name="US DOE Joint Genome Institute (JGI-PGF)"/>
            <person name="Walter F."/>
            <person name="Albersmeier A."/>
            <person name="Kalinowski J."/>
            <person name="Ruckert C."/>
        </authorList>
    </citation>
    <scope>NUCLEOTIDE SEQUENCE</scope>
    <source>
        <strain evidence="5">CGMCC 4.7110</strain>
    </source>
</reference>
<dbReference type="GO" id="GO:0006637">
    <property type="term" value="P:acyl-CoA metabolic process"/>
    <property type="evidence" value="ECO:0007669"/>
    <property type="project" value="InterPro"/>
</dbReference>
<dbReference type="InterPro" id="IPR042171">
    <property type="entry name" value="Acyl-CoA_hotdog"/>
</dbReference>
<dbReference type="InterPro" id="IPR003703">
    <property type="entry name" value="Acyl_CoA_thio"/>
</dbReference>
<dbReference type="SUPFAM" id="SSF54637">
    <property type="entry name" value="Thioesterase/thiol ester dehydrase-isomerase"/>
    <property type="match status" value="2"/>
</dbReference>
<feature type="domain" description="Acyl-CoA thioesterase 2 C-terminal" evidence="3">
    <location>
        <begin position="147"/>
        <end position="265"/>
    </location>
</feature>
<dbReference type="PANTHER" id="PTHR11066:SF34">
    <property type="entry name" value="ACYL-COENZYME A THIOESTERASE 8"/>
    <property type="match status" value="1"/>
</dbReference>
<keyword evidence="2" id="KW-0378">Hydrolase</keyword>
<dbReference type="PANTHER" id="PTHR11066">
    <property type="entry name" value="ACYL-COA THIOESTERASE"/>
    <property type="match status" value="1"/>
</dbReference>
<dbReference type="AlphaFoldDB" id="A0A918CNW2"/>
<dbReference type="RefSeq" id="WP_189262158.1">
    <property type="nucleotide sequence ID" value="NZ_BMML01000003.1"/>
</dbReference>
<accession>A0A918CNW2</accession>
<sequence length="271" mass="30531">MPRLHDVLALQRLTDDVFRSPAMPTLLKHTFGGQLVGQALAAALRTAPRSLVPHSLHGYFLQPGLPRRPTELHVERLHDGRSFATRHVTTRQDERQVFSLSVSFQRTEPGPDAQETMPSVPDPDDVDAFSPPPPVLARLLREEWPDWELRMVPRRRTADGTPQARGQYWMRHREPLADVPALHICGLAYLSDLTLLGTAALPHPSPPVMAASLDHCLWLLRPFRVDEWLLYDQISPSSGNGRGLAQGRFFDRTGRLVAMVAQEGLLRWPPR</sequence>
<reference evidence="5" key="2">
    <citation type="submission" date="2020-09" db="EMBL/GenBank/DDBJ databases">
        <authorList>
            <person name="Sun Q."/>
            <person name="Zhou Y."/>
        </authorList>
    </citation>
    <scope>NUCLEOTIDE SEQUENCE</scope>
    <source>
        <strain evidence="5">CGMCC 4.7110</strain>
    </source>
</reference>
<feature type="domain" description="Acyl-CoA thioesterase-like N-terminal HotDog" evidence="4">
    <location>
        <begin position="24"/>
        <end position="105"/>
    </location>
</feature>
<name>A0A918CNW2_9ACTN</name>
<gene>
    <name evidence="5" type="ORF">GCM10011578_019160</name>
</gene>
<dbReference type="InterPro" id="IPR049449">
    <property type="entry name" value="TesB_ACOT8-like_N"/>
</dbReference>
<dbReference type="Pfam" id="PF13622">
    <property type="entry name" value="4HBT_3"/>
    <property type="match status" value="1"/>
</dbReference>
<evidence type="ECO:0000256" key="1">
    <source>
        <dbReference type="ARBA" id="ARBA00006538"/>
    </source>
</evidence>